<feature type="compositionally biased region" description="Low complexity" evidence="1">
    <location>
        <begin position="78"/>
        <end position="87"/>
    </location>
</feature>
<dbReference type="Proteomes" id="UP000299102">
    <property type="component" value="Unassembled WGS sequence"/>
</dbReference>
<feature type="compositionally biased region" description="Basic and acidic residues" evidence="1">
    <location>
        <begin position="53"/>
        <end position="64"/>
    </location>
</feature>
<feature type="compositionally biased region" description="Basic residues" evidence="1">
    <location>
        <begin position="65"/>
        <end position="77"/>
    </location>
</feature>
<feature type="region of interest" description="Disordered" evidence="1">
    <location>
        <begin position="1"/>
        <end position="87"/>
    </location>
</feature>
<feature type="compositionally biased region" description="Basic and acidic residues" evidence="1">
    <location>
        <begin position="1"/>
        <end position="12"/>
    </location>
</feature>
<dbReference type="EMBL" id="BGZK01000987">
    <property type="protein sequence ID" value="GBP67661.1"/>
    <property type="molecule type" value="Genomic_DNA"/>
</dbReference>
<evidence type="ECO:0000313" key="3">
    <source>
        <dbReference type="Proteomes" id="UP000299102"/>
    </source>
</evidence>
<organism evidence="2 3">
    <name type="scientific">Eumeta variegata</name>
    <name type="common">Bagworm moth</name>
    <name type="synonym">Eumeta japonica</name>
    <dbReference type="NCBI Taxonomy" id="151549"/>
    <lineage>
        <taxon>Eukaryota</taxon>
        <taxon>Metazoa</taxon>
        <taxon>Ecdysozoa</taxon>
        <taxon>Arthropoda</taxon>
        <taxon>Hexapoda</taxon>
        <taxon>Insecta</taxon>
        <taxon>Pterygota</taxon>
        <taxon>Neoptera</taxon>
        <taxon>Endopterygota</taxon>
        <taxon>Lepidoptera</taxon>
        <taxon>Glossata</taxon>
        <taxon>Ditrysia</taxon>
        <taxon>Tineoidea</taxon>
        <taxon>Psychidae</taxon>
        <taxon>Oiketicinae</taxon>
        <taxon>Eumeta</taxon>
    </lineage>
</organism>
<evidence type="ECO:0000256" key="1">
    <source>
        <dbReference type="SAM" id="MobiDB-lite"/>
    </source>
</evidence>
<gene>
    <name evidence="2" type="ORF">EVAR_98717_1</name>
</gene>
<feature type="compositionally biased region" description="Polar residues" evidence="1">
    <location>
        <begin position="16"/>
        <end position="25"/>
    </location>
</feature>
<reference evidence="2 3" key="1">
    <citation type="journal article" date="2019" name="Commun. Biol.">
        <title>The bagworm genome reveals a unique fibroin gene that provides high tensile strength.</title>
        <authorList>
            <person name="Kono N."/>
            <person name="Nakamura H."/>
            <person name="Ohtoshi R."/>
            <person name="Tomita M."/>
            <person name="Numata K."/>
            <person name="Arakawa K."/>
        </authorList>
    </citation>
    <scope>NUCLEOTIDE SEQUENCE [LARGE SCALE GENOMIC DNA]</scope>
</reference>
<accession>A0A4C1XUU3</accession>
<comment type="caution">
    <text evidence="2">The sequence shown here is derived from an EMBL/GenBank/DDBJ whole genome shotgun (WGS) entry which is preliminary data.</text>
</comment>
<sequence>MKADQVETELRLSSKGKPSTSQNTMADKRTKMINLNYGTPYRSPLTTAPTRPEYGDGRAPDKMPKNRCQRRAPRRGRALASARIHLI</sequence>
<name>A0A4C1XUU3_EUMVA</name>
<proteinExistence type="predicted"/>
<dbReference type="AlphaFoldDB" id="A0A4C1XUU3"/>
<protein>
    <submittedName>
        <fullName evidence="2">Uncharacterized protein</fullName>
    </submittedName>
</protein>
<evidence type="ECO:0000313" key="2">
    <source>
        <dbReference type="EMBL" id="GBP67661.1"/>
    </source>
</evidence>
<keyword evidence="3" id="KW-1185">Reference proteome</keyword>